<accession>A0ABY2KN72</accession>
<feature type="transmembrane region" description="Helical" evidence="8">
    <location>
        <begin position="79"/>
        <end position="100"/>
    </location>
</feature>
<evidence type="ECO:0000256" key="4">
    <source>
        <dbReference type="ARBA" id="ARBA00022692"/>
    </source>
</evidence>
<feature type="transmembrane region" description="Helical" evidence="8">
    <location>
        <begin position="21"/>
        <end position="41"/>
    </location>
</feature>
<evidence type="ECO:0000313" key="9">
    <source>
        <dbReference type="EMBL" id="TGD42793.1"/>
    </source>
</evidence>
<dbReference type="PANTHER" id="PTHR33452:SF1">
    <property type="entry name" value="INNER MEMBRANE PROTEIN YPHA-RELATED"/>
    <property type="match status" value="1"/>
</dbReference>
<dbReference type="PANTHER" id="PTHR33452">
    <property type="entry name" value="OXIDOREDUCTASE CATD-RELATED"/>
    <property type="match status" value="1"/>
</dbReference>
<proteinExistence type="inferred from homology"/>
<feature type="compositionally biased region" description="Basic and acidic residues" evidence="7">
    <location>
        <begin position="191"/>
        <end position="207"/>
    </location>
</feature>
<evidence type="ECO:0000313" key="10">
    <source>
        <dbReference type="Proteomes" id="UP000297741"/>
    </source>
</evidence>
<evidence type="ECO:0000256" key="6">
    <source>
        <dbReference type="ARBA" id="ARBA00023136"/>
    </source>
</evidence>
<comment type="similarity">
    <text evidence="2">Belongs to the DoxX family.</text>
</comment>
<keyword evidence="3" id="KW-1003">Cell membrane</keyword>
<dbReference type="Pfam" id="PF07681">
    <property type="entry name" value="DoxX"/>
    <property type="match status" value="1"/>
</dbReference>
<organism evidence="9 10">
    <name type="scientific">Pseudotabrizicola sediminis</name>
    <dbReference type="NCBI Taxonomy" id="2486418"/>
    <lineage>
        <taxon>Bacteria</taxon>
        <taxon>Pseudomonadati</taxon>
        <taxon>Pseudomonadota</taxon>
        <taxon>Alphaproteobacteria</taxon>
        <taxon>Rhodobacterales</taxon>
        <taxon>Paracoccaceae</taxon>
        <taxon>Pseudotabrizicola</taxon>
    </lineage>
</organism>
<evidence type="ECO:0000256" key="7">
    <source>
        <dbReference type="SAM" id="MobiDB-lite"/>
    </source>
</evidence>
<keyword evidence="5 8" id="KW-1133">Transmembrane helix</keyword>
<evidence type="ECO:0000256" key="1">
    <source>
        <dbReference type="ARBA" id="ARBA00004651"/>
    </source>
</evidence>
<comment type="subcellular location">
    <subcellularLocation>
        <location evidence="1">Cell membrane</location>
        <topology evidence="1">Multi-pass membrane protein</topology>
    </subcellularLocation>
</comment>
<evidence type="ECO:0000256" key="8">
    <source>
        <dbReference type="SAM" id="Phobius"/>
    </source>
</evidence>
<evidence type="ECO:0000256" key="5">
    <source>
        <dbReference type="ARBA" id="ARBA00022989"/>
    </source>
</evidence>
<feature type="transmembrane region" description="Helical" evidence="8">
    <location>
        <begin position="107"/>
        <end position="130"/>
    </location>
</feature>
<evidence type="ECO:0000256" key="2">
    <source>
        <dbReference type="ARBA" id="ARBA00006679"/>
    </source>
</evidence>
<keyword evidence="4 8" id="KW-0812">Transmembrane</keyword>
<comment type="caution">
    <text evidence="9">The sequence shown here is derived from an EMBL/GenBank/DDBJ whole genome shotgun (WGS) entry which is preliminary data.</text>
</comment>
<evidence type="ECO:0000256" key="3">
    <source>
        <dbReference type="ARBA" id="ARBA00022475"/>
    </source>
</evidence>
<protein>
    <submittedName>
        <fullName evidence="9">DoxX family membrane protein</fullName>
    </submittedName>
</protein>
<sequence>MWTVLTAGDAIGRWLDRMAPALVPVLARLVFAAVLAGYFWASALTKLGPGLLMPSTGAYAQIFPRAFEAVGYDASQLGLWPRLVVLAGTGAEFVLPLLIILGLLARLAALGMIGFILVQSLTDMIGHGVAGADLGAWFDRFADALILDQRVLWTLPLMVIVMMGAGRVSLDHALRKLRRNQPTDQKTGVAEAHRQKPDLKPLDFNRK</sequence>
<feature type="region of interest" description="Disordered" evidence="7">
    <location>
        <begin position="181"/>
        <end position="207"/>
    </location>
</feature>
<name>A0ABY2KN72_9RHOB</name>
<dbReference type="Proteomes" id="UP000297741">
    <property type="component" value="Unassembled WGS sequence"/>
</dbReference>
<reference evidence="9 10" key="1">
    <citation type="submission" date="2018-11" db="EMBL/GenBank/DDBJ databases">
        <title>Tabrizicola sp. isolated from sediment of alpine lake.</title>
        <authorList>
            <person name="Liu Z."/>
        </authorList>
    </citation>
    <scope>NUCLEOTIDE SEQUENCE [LARGE SCALE GENOMIC DNA]</scope>
    <source>
        <strain evidence="9 10">DRYC-M-16</strain>
    </source>
</reference>
<dbReference type="InterPro" id="IPR051907">
    <property type="entry name" value="DoxX-like_oxidoreductase"/>
</dbReference>
<gene>
    <name evidence="9" type="ORF">EEB11_13535</name>
</gene>
<keyword evidence="10" id="KW-1185">Reference proteome</keyword>
<dbReference type="EMBL" id="RPEM01000008">
    <property type="protein sequence ID" value="TGD42793.1"/>
    <property type="molecule type" value="Genomic_DNA"/>
</dbReference>
<keyword evidence="6 8" id="KW-0472">Membrane</keyword>
<dbReference type="InterPro" id="IPR032808">
    <property type="entry name" value="DoxX"/>
</dbReference>
<feature type="transmembrane region" description="Helical" evidence="8">
    <location>
        <begin position="150"/>
        <end position="170"/>
    </location>
</feature>